<keyword evidence="4" id="KW-1185">Reference proteome</keyword>
<reference evidence="3" key="2">
    <citation type="submission" date="2020-11" db="EMBL/GenBank/DDBJ databases">
        <authorList>
            <person name="McCartney M.A."/>
            <person name="Auch B."/>
            <person name="Kono T."/>
            <person name="Mallez S."/>
            <person name="Becker A."/>
            <person name="Gohl D.M."/>
            <person name="Silverstein K.A.T."/>
            <person name="Koren S."/>
            <person name="Bechman K.B."/>
            <person name="Herman A."/>
            <person name="Abrahante J.E."/>
            <person name="Garbe J."/>
        </authorList>
    </citation>
    <scope>NUCLEOTIDE SEQUENCE</scope>
    <source>
        <strain evidence="3">Duluth1</strain>
        <tissue evidence="3">Whole animal</tissue>
    </source>
</reference>
<protein>
    <submittedName>
        <fullName evidence="3">Uncharacterized protein</fullName>
    </submittedName>
</protein>
<feature type="compositionally biased region" description="Low complexity" evidence="2">
    <location>
        <begin position="244"/>
        <end position="275"/>
    </location>
</feature>
<dbReference type="AlphaFoldDB" id="A0A9D4KLF1"/>
<name>A0A9D4KLF1_DREPO</name>
<organism evidence="3 4">
    <name type="scientific">Dreissena polymorpha</name>
    <name type="common">Zebra mussel</name>
    <name type="synonym">Mytilus polymorpha</name>
    <dbReference type="NCBI Taxonomy" id="45954"/>
    <lineage>
        <taxon>Eukaryota</taxon>
        <taxon>Metazoa</taxon>
        <taxon>Spiralia</taxon>
        <taxon>Lophotrochozoa</taxon>
        <taxon>Mollusca</taxon>
        <taxon>Bivalvia</taxon>
        <taxon>Autobranchia</taxon>
        <taxon>Heteroconchia</taxon>
        <taxon>Euheterodonta</taxon>
        <taxon>Imparidentia</taxon>
        <taxon>Neoheterodontei</taxon>
        <taxon>Myida</taxon>
        <taxon>Dreissenoidea</taxon>
        <taxon>Dreissenidae</taxon>
        <taxon>Dreissena</taxon>
    </lineage>
</organism>
<evidence type="ECO:0000256" key="2">
    <source>
        <dbReference type="SAM" id="MobiDB-lite"/>
    </source>
</evidence>
<sequence>MVYTSPSRRYVSKHTSYPTAHADKTYMPSEVSTATRASLKNTENEFRQIQNAVRNVHRKSLSQLESQRKLLEKSMLEYSNKMKEINDSRTNELFREIHTRNATRSNDGTRKGSSHSDSASFKSFASYPRSLRAQHRSRRGKSLSQIAVPSPILEVRETPDRTQRPLSTHHLRLDRSSSPKLIRSARSMVTNIKIVFDSSSNTSDVDLTNESKSGFYDATANGYLTVPALSTRKPRVARAKFPWSPSSDSADSAYSSGTDDVEDSSVTSASSYTSDLTVKIMKSPKIHKRRRYRKSHRSPSIHID</sequence>
<proteinExistence type="predicted"/>
<gene>
    <name evidence="3" type="ORF">DPMN_114870</name>
</gene>
<reference evidence="3" key="1">
    <citation type="journal article" date="2019" name="bioRxiv">
        <title>The Genome of the Zebra Mussel, Dreissena polymorpha: A Resource for Invasive Species Research.</title>
        <authorList>
            <person name="McCartney M.A."/>
            <person name="Auch B."/>
            <person name="Kono T."/>
            <person name="Mallez S."/>
            <person name="Zhang Y."/>
            <person name="Obille A."/>
            <person name="Becker A."/>
            <person name="Abrahante J.E."/>
            <person name="Garbe J."/>
            <person name="Badalamenti J.P."/>
            <person name="Herman A."/>
            <person name="Mangelson H."/>
            <person name="Liachko I."/>
            <person name="Sullivan S."/>
            <person name="Sone E.D."/>
            <person name="Koren S."/>
            <person name="Silverstein K.A.T."/>
            <person name="Beckman K.B."/>
            <person name="Gohl D.M."/>
        </authorList>
    </citation>
    <scope>NUCLEOTIDE SEQUENCE</scope>
    <source>
        <strain evidence="3">Duluth1</strain>
        <tissue evidence="3">Whole animal</tissue>
    </source>
</reference>
<keyword evidence="1" id="KW-0175">Coiled coil</keyword>
<evidence type="ECO:0000313" key="4">
    <source>
        <dbReference type="Proteomes" id="UP000828390"/>
    </source>
</evidence>
<dbReference type="EMBL" id="JAIWYP010000004">
    <property type="protein sequence ID" value="KAH3841407.1"/>
    <property type="molecule type" value="Genomic_DNA"/>
</dbReference>
<feature type="region of interest" description="Disordered" evidence="2">
    <location>
        <begin position="238"/>
        <end position="304"/>
    </location>
</feature>
<comment type="caution">
    <text evidence="3">The sequence shown here is derived from an EMBL/GenBank/DDBJ whole genome shotgun (WGS) entry which is preliminary data.</text>
</comment>
<evidence type="ECO:0000256" key="1">
    <source>
        <dbReference type="SAM" id="Coils"/>
    </source>
</evidence>
<evidence type="ECO:0000313" key="3">
    <source>
        <dbReference type="EMBL" id="KAH3841407.1"/>
    </source>
</evidence>
<feature type="region of interest" description="Disordered" evidence="2">
    <location>
        <begin position="98"/>
        <end position="121"/>
    </location>
</feature>
<feature type="compositionally biased region" description="Basic residues" evidence="2">
    <location>
        <begin position="282"/>
        <end position="304"/>
    </location>
</feature>
<feature type="coiled-coil region" evidence="1">
    <location>
        <begin position="39"/>
        <end position="81"/>
    </location>
</feature>
<accession>A0A9D4KLF1</accession>
<dbReference type="Proteomes" id="UP000828390">
    <property type="component" value="Unassembled WGS sequence"/>
</dbReference>